<accession>A0A0M3AWR8</accession>
<evidence type="ECO:0000259" key="3">
    <source>
        <dbReference type="Pfam" id="PF20114"/>
    </source>
</evidence>
<dbReference type="GO" id="GO:0006281">
    <property type="term" value="P:DNA repair"/>
    <property type="evidence" value="ECO:0007669"/>
    <property type="project" value="InterPro"/>
</dbReference>
<dbReference type="CDD" id="cd03468">
    <property type="entry name" value="PolY_like"/>
    <property type="match status" value="1"/>
</dbReference>
<dbReference type="EMBL" id="LBIC01000003">
    <property type="protein sequence ID" value="KKW93034.1"/>
    <property type="molecule type" value="Genomic_DNA"/>
</dbReference>
<organism evidence="4 5">
    <name type="scientific">Sphingobium chungbukense</name>
    <dbReference type="NCBI Taxonomy" id="56193"/>
    <lineage>
        <taxon>Bacteria</taxon>
        <taxon>Pseudomonadati</taxon>
        <taxon>Pseudomonadota</taxon>
        <taxon>Alphaproteobacteria</taxon>
        <taxon>Sphingomonadales</taxon>
        <taxon>Sphingomonadaceae</taxon>
        <taxon>Sphingobium</taxon>
    </lineage>
</organism>
<keyword evidence="1" id="KW-0227">DNA damage</keyword>
<proteinExistence type="predicted"/>
<name>A0A0M3AWR8_9SPHN</name>
<protein>
    <submittedName>
        <fullName evidence="4">Nucleotidyltransferase</fullName>
    </submittedName>
</protein>
<dbReference type="InterPro" id="IPR043502">
    <property type="entry name" value="DNA/RNA_pol_sf"/>
</dbReference>
<dbReference type="STRING" id="56193.YP76_06055"/>
<gene>
    <name evidence="4" type="ORF">YP76_06055</name>
</gene>
<dbReference type="GO" id="GO:0016740">
    <property type="term" value="F:transferase activity"/>
    <property type="evidence" value="ECO:0007669"/>
    <property type="project" value="UniProtKB-KW"/>
</dbReference>
<dbReference type="AlphaFoldDB" id="A0A0M3AWR8"/>
<reference evidence="4 5" key="1">
    <citation type="submission" date="2015-04" db="EMBL/GenBank/DDBJ databases">
        <title>Genome sequence of aromatic hydrocarbons-degrading Sphingobium chungbukense DJ77.</title>
        <authorList>
            <person name="Kim Y.-C."/>
            <person name="Chae J.-C."/>
        </authorList>
    </citation>
    <scope>NUCLEOTIDE SEQUENCE [LARGE SCALE GENOMIC DNA]</scope>
    <source>
        <strain evidence="4 5">DJ77</strain>
    </source>
</reference>
<dbReference type="Pfam" id="PF20114">
    <property type="entry name" value="DUF6504"/>
    <property type="match status" value="1"/>
</dbReference>
<dbReference type="Proteomes" id="UP000033874">
    <property type="component" value="Unassembled WGS sequence"/>
</dbReference>
<sequence length="467" mass="51046">MDGAARRLGILPGMTVTRARSLAPEIEVVDADPDGDLEGLRRLALWAGRLYSPVVAPDPPDGIWMDITGCAHLFEGEVPLLKDIMRRIAGSGMACQGAIADTAGCAHAVARFVPSRRPNIVEAGQTRKAMSILPVAALRIEPGVADELRRMGFERIEQLIAAPRAPLAKRFGRQLYKRLDQAMGQIPEPIDPIFPIDMPRVRRGLLEPVGTADAIAQVIGDLSADIAAVMTKSGIGARRLDLHFERVDGHRPAVRVGTAKPTRDVRHMTKLLSQKIETVDPGLGIEAMSLVASLVQPMGATQIGTTLQSDRRGPDLPSIVDTLANRFGARALYRAIPRESAMPEREVGVTPAMSAPATIAWADDLPRPARTIEPPERVDVMAALPDSPPAMFVWRGRRYRITQADGPERLHGEWWREAGHEADTPLAVRDYFQVETEKGGRYWLFRLGDGENPATGPMRWFIHGAFA</sequence>
<keyword evidence="5" id="KW-1185">Reference proteome</keyword>
<dbReference type="SUPFAM" id="SSF56672">
    <property type="entry name" value="DNA/RNA polymerases"/>
    <property type="match status" value="1"/>
</dbReference>
<evidence type="ECO:0000256" key="1">
    <source>
        <dbReference type="ARBA" id="ARBA00022763"/>
    </source>
</evidence>
<dbReference type="InterPro" id="IPR001126">
    <property type="entry name" value="UmuC"/>
</dbReference>
<evidence type="ECO:0000313" key="4">
    <source>
        <dbReference type="EMBL" id="KKW93034.1"/>
    </source>
</evidence>
<dbReference type="PATRIC" id="fig|56193.3.peg.1259"/>
<dbReference type="InterPro" id="IPR050356">
    <property type="entry name" value="SulA_CellDiv_inhibitor"/>
</dbReference>
<feature type="domain" description="UmuC" evidence="2">
    <location>
        <begin position="4"/>
        <end position="107"/>
    </location>
</feature>
<evidence type="ECO:0000313" key="5">
    <source>
        <dbReference type="Proteomes" id="UP000033874"/>
    </source>
</evidence>
<dbReference type="InterPro" id="IPR045443">
    <property type="entry name" value="DUF6504"/>
</dbReference>
<evidence type="ECO:0000259" key="2">
    <source>
        <dbReference type="Pfam" id="PF00817"/>
    </source>
</evidence>
<dbReference type="PANTHER" id="PTHR35369:SF2">
    <property type="entry name" value="BLR3025 PROTEIN"/>
    <property type="match status" value="1"/>
</dbReference>
<dbReference type="PANTHER" id="PTHR35369">
    <property type="entry name" value="BLR3025 PROTEIN-RELATED"/>
    <property type="match status" value="1"/>
</dbReference>
<feature type="domain" description="DUF6504" evidence="3">
    <location>
        <begin position="378"/>
        <end position="462"/>
    </location>
</feature>
<keyword evidence="4" id="KW-0808">Transferase</keyword>
<comment type="caution">
    <text evidence="4">The sequence shown here is derived from an EMBL/GenBank/DDBJ whole genome shotgun (WGS) entry which is preliminary data.</text>
</comment>
<dbReference type="Pfam" id="PF00817">
    <property type="entry name" value="IMS"/>
    <property type="match status" value="1"/>
</dbReference>